<feature type="region of interest" description="Disordered" evidence="1">
    <location>
        <begin position="1"/>
        <end position="30"/>
    </location>
</feature>
<dbReference type="AlphaFoldDB" id="A0A448WL75"/>
<protein>
    <submittedName>
        <fullName evidence="2">Uncharacterized protein</fullName>
    </submittedName>
</protein>
<gene>
    <name evidence="2" type="ORF">PXEA_LOCUS8064</name>
</gene>
<proteinExistence type="predicted"/>
<evidence type="ECO:0000313" key="2">
    <source>
        <dbReference type="EMBL" id="VEL14624.1"/>
    </source>
</evidence>
<dbReference type="Gene3D" id="3.40.390.10">
    <property type="entry name" value="Collagenase (Catalytic Domain)"/>
    <property type="match status" value="1"/>
</dbReference>
<reference evidence="2" key="1">
    <citation type="submission" date="2018-11" db="EMBL/GenBank/DDBJ databases">
        <authorList>
            <consortium name="Pathogen Informatics"/>
        </authorList>
    </citation>
    <scope>NUCLEOTIDE SEQUENCE</scope>
</reference>
<dbReference type="Proteomes" id="UP000784294">
    <property type="component" value="Unassembled WGS sequence"/>
</dbReference>
<dbReference type="SUPFAM" id="SSF55486">
    <property type="entry name" value="Metalloproteases ('zincins'), catalytic domain"/>
    <property type="match status" value="1"/>
</dbReference>
<dbReference type="PANTHER" id="PTHR45702:SF2">
    <property type="entry name" value="KUZBANIAN, ISOFORM A"/>
    <property type="match status" value="1"/>
</dbReference>
<dbReference type="OrthoDB" id="2149267at2759"/>
<organism evidence="2 3">
    <name type="scientific">Protopolystoma xenopodis</name>
    <dbReference type="NCBI Taxonomy" id="117903"/>
    <lineage>
        <taxon>Eukaryota</taxon>
        <taxon>Metazoa</taxon>
        <taxon>Spiralia</taxon>
        <taxon>Lophotrochozoa</taxon>
        <taxon>Platyhelminthes</taxon>
        <taxon>Monogenea</taxon>
        <taxon>Polyopisthocotylea</taxon>
        <taxon>Polystomatidea</taxon>
        <taxon>Polystomatidae</taxon>
        <taxon>Protopolystoma</taxon>
    </lineage>
</organism>
<feature type="compositionally biased region" description="Polar residues" evidence="1">
    <location>
        <begin position="12"/>
        <end position="29"/>
    </location>
</feature>
<dbReference type="Pfam" id="PF13574">
    <property type="entry name" value="Reprolysin_2"/>
    <property type="match status" value="1"/>
</dbReference>
<dbReference type="EMBL" id="CAAALY010021788">
    <property type="protein sequence ID" value="VEL14624.1"/>
    <property type="molecule type" value="Genomic_DNA"/>
</dbReference>
<dbReference type="GO" id="GO:0007219">
    <property type="term" value="P:Notch signaling pathway"/>
    <property type="evidence" value="ECO:0007669"/>
    <property type="project" value="TreeGrafter"/>
</dbReference>
<comment type="caution">
    <text evidence="2">The sequence shown here is derived from an EMBL/GenBank/DDBJ whole genome shotgun (WGS) entry which is preliminary data.</text>
</comment>
<dbReference type="GO" id="GO:0005886">
    <property type="term" value="C:plasma membrane"/>
    <property type="evidence" value="ECO:0007669"/>
    <property type="project" value="TreeGrafter"/>
</dbReference>
<dbReference type="PANTHER" id="PTHR45702">
    <property type="entry name" value="ADAM10/ADAM17 METALLOPEPTIDASE FAMILY MEMBER"/>
    <property type="match status" value="1"/>
</dbReference>
<dbReference type="GO" id="GO:0006509">
    <property type="term" value="P:membrane protein ectodomain proteolysis"/>
    <property type="evidence" value="ECO:0007669"/>
    <property type="project" value="TreeGrafter"/>
</dbReference>
<name>A0A448WL75_9PLAT</name>
<dbReference type="InterPro" id="IPR051489">
    <property type="entry name" value="ADAM_Metalloproteinase"/>
</dbReference>
<dbReference type="GO" id="GO:0004222">
    <property type="term" value="F:metalloendopeptidase activity"/>
    <property type="evidence" value="ECO:0007669"/>
    <property type="project" value="TreeGrafter"/>
</dbReference>
<evidence type="ECO:0000256" key="1">
    <source>
        <dbReference type="SAM" id="MobiDB-lite"/>
    </source>
</evidence>
<evidence type="ECO:0000313" key="3">
    <source>
        <dbReference type="Proteomes" id="UP000784294"/>
    </source>
</evidence>
<dbReference type="InterPro" id="IPR024079">
    <property type="entry name" value="MetalloPept_cat_dom_sf"/>
</dbReference>
<sequence length="123" mass="13121">MPRTVQLPPNAGSESNMVESPESSGTNARGASAVDNPFCAANIDVTNFLNLNSHLSHDDFCLAYVFTYRDFTGGTLGLAWVAEPGGSGGVCEKHRLMREGSQNVYKSLNTGIVTLLNYGAHVI</sequence>
<keyword evidence="3" id="KW-1185">Reference proteome</keyword>
<accession>A0A448WL75</accession>